<dbReference type="EMBL" id="ANNE01000029">
    <property type="protein sequence ID" value="ERJ21113.1"/>
    <property type="molecule type" value="Genomic_DNA"/>
</dbReference>
<dbReference type="InterPro" id="IPR011704">
    <property type="entry name" value="ATPase_dyneun-rel_AAA"/>
</dbReference>
<evidence type="ECO:0000259" key="1">
    <source>
        <dbReference type="Pfam" id="PF07728"/>
    </source>
</evidence>
<keyword evidence="2" id="KW-0378">Hydrolase</keyword>
<dbReference type="PATRIC" id="fig|1242966.3.peg.1898"/>
<dbReference type="InterPro" id="IPR052934">
    <property type="entry name" value="Methyl-DNA_Rec/Restrict_Enz"/>
</dbReference>
<protein>
    <submittedName>
        <fullName evidence="2">Endonuclease, putative</fullName>
    </submittedName>
</protein>
<dbReference type="AlphaFoldDB" id="U2G4X5"/>
<dbReference type="GO" id="GO:0004519">
    <property type="term" value="F:endonuclease activity"/>
    <property type="evidence" value="ECO:0007669"/>
    <property type="project" value="UniProtKB-KW"/>
</dbReference>
<feature type="domain" description="ATPase dynein-related AAA" evidence="1">
    <location>
        <begin position="474"/>
        <end position="561"/>
    </location>
</feature>
<dbReference type="GO" id="GO:0016887">
    <property type="term" value="F:ATP hydrolysis activity"/>
    <property type="evidence" value="ECO:0007669"/>
    <property type="project" value="InterPro"/>
</dbReference>
<organism evidence="2 3">
    <name type="scientific">Campylobacter concisus UNSW3</name>
    <dbReference type="NCBI Taxonomy" id="1242966"/>
    <lineage>
        <taxon>Bacteria</taxon>
        <taxon>Pseudomonadati</taxon>
        <taxon>Campylobacterota</taxon>
        <taxon>Epsilonproteobacteria</taxon>
        <taxon>Campylobacterales</taxon>
        <taxon>Campylobacteraceae</taxon>
        <taxon>Campylobacter</taxon>
    </lineage>
</organism>
<sequence length="713" mass="83743">MNEYIDYENFRAYCEKEIGKNSAQSYQSFLKSFIRFLEENKVYSIFDYYDLKSKNPKYLEKEFLKSGKTKKSFADYNSAVNKYIEFKNSEANMKRYWVFTNKKEIFDSIEEFKQNNITQWDNERKDGYLQLSEIKEGDIVYIYSGEPIAAIVVKAEVENISQDKRTIYLRFLKFTNQNKLSRIILDKYENLKNIQGKREIKSQESINYILNNEDIDKDITLEKNDTLQQKIGILSLNQILYGPPGTGKTYKLSKIMDKFTQDLNVKSSDDADALYEMLKIENYTWYQVAAAILYDAAISNTNGGWLKLNNGIINHILFKLKSIRSGSKTPIQTISSDLLFHTKMDCEYVKTQERRAPFIFEKNEKSEWHVDIKILNDECPEAIDLYKKYKEIKDKKVGTSYTKENFKFITFHQSYGYEEFVEGIKPLFDSENEDGDITYEISKGFFYQCCENALLLSDYKGKLRDFCDLPKDERQKFFNENTPKYAIFIDEINRGNISKIFGELITLIEPSKRLGADDEIMVELPYSKEKFGVPSNLYIIGTMNTADRSIALMDTALRRRFEFVEMMSEYDTLNETIIEGINVGEMLKTINERIEYLYDRDHTIGHAYFINVSDLKTLANVFKNKILPLLQEYFYDDWEKIRLVLGDNQKDENSQFVKVKKNMVAKELFGSKIDDIDDKILYEINFKAFNDPQSYIKIYSQANKDETKPANDY</sequence>
<dbReference type="SUPFAM" id="SSF52540">
    <property type="entry name" value="P-loop containing nucleoside triphosphate hydrolases"/>
    <property type="match status" value="1"/>
</dbReference>
<comment type="caution">
    <text evidence="2">The sequence shown here is derived from an EMBL/GenBank/DDBJ whole genome shotgun (WGS) entry which is preliminary data.</text>
</comment>
<evidence type="ECO:0000313" key="3">
    <source>
        <dbReference type="Proteomes" id="UP000016636"/>
    </source>
</evidence>
<gene>
    <name evidence="2" type="ORF">UNSW3_745</name>
</gene>
<reference evidence="2 3" key="1">
    <citation type="journal article" date="2013" name="BMC Genomics">
        <title>Comparative genomics of Campylobacter concisus isolates reveals genetic diversity and provides insights into disease association.</title>
        <authorList>
            <person name="Deshpande N.P."/>
            <person name="Kaakoush N.O."/>
            <person name="Wilkins M.R."/>
            <person name="Mitchell H.M."/>
        </authorList>
    </citation>
    <scope>NUCLEOTIDE SEQUENCE [LARGE SCALE GENOMIC DNA]</scope>
    <source>
        <strain evidence="2 3">UNSW3</strain>
    </source>
</reference>
<dbReference type="Pfam" id="PF07728">
    <property type="entry name" value="AAA_5"/>
    <property type="match status" value="1"/>
</dbReference>
<dbReference type="Gene3D" id="3.40.50.300">
    <property type="entry name" value="P-loop containing nucleotide triphosphate hydrolases"/>
    <property type="match status" value="1"/>
</dbReference>
<dbReference type="InterPro" id="IPR027417">
    <property type="entry name" value="P-loop_NTPase"/>
</dbReference>
<dbReference type="GO" id="GO:0005524">
    <property type="term" value="F:ATP binding"/>
    <property type="evidence" value="ECO:0007669"/>
    <property type="project" value="InterPro"/>
</dbReference>
<accession>U2G4X5</accession>
<dbReference type="Proteomes" id="UP000016636">
    <property type="component" value="Unassembled WGS sequence"/>
</dbReference>
<dbReference type="PANTHER" id="PTHR37291:SF1">
    <property type="entry name" value="TYPE IV METHYL-DIRECTED RESTRICTION ENZYME ECOKMCRB SUBUNIT"/>
    <property type="match status" value="1"/>
</dbReference>
<keyword evidence="2" id="KW-0255">Endonuclease</keyword>
<evidence type="ECO:0000313" key="2">
    <source>
        <dbReference type="EMBL" id="ERJ21113.1"/>
    </source>
</evidence>
<keyword evidence="2" id="KW-0540">Nuclease</keyword>
<name>U2G4X5_9BACT</name>
<dbReference type="PANTHER" id="PTHR37291">
    <property type="entry name" value="5-METHYLCYTOSINE-SPECIFIC RESTRICTION ENZYME B"/>
    <property type="match status" value="1"/>
</dbReference>
<proteinExistence type="predicted"/>